<dbReference type="EMBL" id="JDRX01000043">
    <property type="protein sequence ID" value="KGM99784.1"/>
    <property type="molecule type" value="Genomic_DNA"/>
</dbReference>
<dbReference type="AlphaFoldDB" id="A0AA88ZPR4"/>
<organism evidence="1 2">
    <name type="scientific">Clostridium novyi A str. 4570</name>
    <dbReference type="NCBI Taxonomy" id="1444290"/>
    <lineage>
        <taxon>Bacteria</taxon>
        <taxon>Bacillati</taxon>
        <taxon>Bacillota</taxon>
        <taxon>Clostridia</taxon>
        <taxon>Eubacteriales</taxon>
        <taxon>Clostridiaceae</taxon>
        <taxon>Clostridium</taxon>
    </lineage>
</organism>
<evidence type="ECO:0000313" key="1">
    <source>
        <dbReference type="EMBL" id="KGM99784.1"/>
    </source>
</evidence>
<comment type="caution">
    <text evidence="1">The sequence shown here is derived from an EMBL/GenBank/DDBJ whole genome shotgun (WGS) entry which is preliminary data.</text>
</comment>
<evidence type="ECO:0000313" key="2">
    <source>
        <dbReference type="Proteomes" id="UP000030016"/>
    </source>
</evidence>
<name>A0AA88ZPR4_CLONO</name>
<protein>
    <submittedName>
        <fullName evidence="1">Uncharacterized protein</fullName>
    </submittedName>
</protein>
<sequence>MFTIKFDVELMEALLFYIRKNKVQFYDTFADDLRVSQNYFYQILQYRRGISNAVNIRFNHIFWNKLGFTAEDYSNIVNLQELRIG</sequence>
<proteinExistence type="predicted"/>
<accession>A0AA88ZPR4</accession>
<gene>
    <name evidence="1" type="ORF">Z969_10440</name>
</gene>
<reference evidence="1 2" key="1">
    <citation type="submission" date="2014-01" db="EMBL/GenBank/DDBJ databases">
        <title>Plasmidome dynamics in the species complex Clostridium novyi sensu lato converts strains of independent lineages into distinctly different pathogens.</title>
        <authorList>
            <person name="Skarin H."/>
            <person name="Segerman B."/>
        </authorList>
    </citation>
    <scope>NUCLEOTIDE SEQUENCE [LARGE SCALE GENOMIC DNA]</scope>
    <source>
        <strain evidence="1 2">4570</strain>
    </source>
</reference>
<dbReference type="RefSeq" id="WP_039251000.1">
    <property type="nucleotide sequence ID" value="NZ_JDRX01000043.1"/>
</dbReference>
<dbReference type="Proteomes" id="UP000030016">
    <property type="component" value="Unassembled WGS sequence"/>
</dbReference>